<feature type="region of interest" description="Disordered" evidence="1">
    <location>
        <begin position="166"/>
        <end position="200"/>
    </location>
</feature>
<reference evidence="2 3" key="1">
    <citation type="journal article" date="2023" name="Elife">
        <title>Identification of key yeast species and microbe-microbe interactions impacting larval growth of Drosophila in the wild.</title>
        <authorList>
            <person name="Mure A."/>
            <person name="Sugiura Y."/>
            <person name="Maeda R."/>
            <person name="Honda K."/>
            <person name="Sakurai N."/>
            <person name="Takahashi Y."/>
            <person name="Watada M."/>
            <person name="Katoh T."/>
            <person name="Gotoh A."/>
            <person name="Gotoh Y."/>
            <person name="Taniguchi I."/>
            <person name="Nakamura K."/>
            <person name="Hayashi T."/>
            <person name="Katayama T."/>
            <person name="Uemura T."/>
            <person name="Hattori Y."/>
        </authorList>
    </citation>
    <scope>NUCLEOTIDE SEQUENCE [LARGE SCALE GENOMIC DNA]</scope>
    <source>
        <strain evidence="2 3">SB-73</strain>
    </source>
</reference>
<dbReference type="EMBL" id="BTGC01000008">
    <property type="protein sequence ID" value="GMM52676.1"/>
    <property type="molecule type" value="Genomic_DNA"/>
</dbReference>
<evidence type="ECO:0000313" key="3">
    <source>
        <dbReference type="Proteomes" id="UP001362899"/>
    </source>
</evidence>
<keyword evidence="3" id="KW-1185">Reference proteome</keyword>
<protein>
    <submittedName>
        <fullName evidence="2">Uncharacterized protein</fullName>
    </submittedName>
</protein>
<evidence type="ECO:0000313" key="2">
    <source>
        <dbReference type="EMBL" id="GMM52676.1"/>
    </source>
</evidence>
<dbReference type="AlphaFoldDB" id="A0AAV5RPT5"/>
<evidence type="ECO:0000256" key="1">
    <source>
        <dbReference type="SAM" id="MobiDB-lite"/>
    </source>
</evidence>
<organism evidence="2 3">
    <name type="scientific">Starmerella bacillaris</name>
    <name type="common">Yeast</name>
    <name type="synonym">Candida zemplinina</name>
    <dbReference type="NCBI Taxonomy" id="1247836"/>
    <lineage>
        <taxon>Eukaryota</taxon>
        <taxon>Fungi</taxon>
        <taxon>Dikarya</taxon>
        <taxon>Ascomycota</taxon>
        <taxon>Saccharomycotina</taxon>
        <taxon>Dipodascomycetes</taxon>
        <taxon>Dipodascales</taxon>
        <taxon>Trichomonascaceae</taxon>
        <taxon>Starmerella</taxon>
    </lineage>
</organism>
<feature type="compositionally biased region" description="Low complexity" evidence="1">
    <location>
        <begin position="230"/>
        <end position="242"/>
    </location>
</feature>
<comment type="caution">
    <text evidence="2">The sequence shown here is derived from an EMBL/GenBank/DDBJ whole genome shotgun (WGS) entry which is preliminary data.</text>
</comment>
<feature type="region of interest" description="Disordered" evidence="1">
    <location>
        <begin position="217"/>
        <end position="245"/>
    </location>
</feature>
<name>A0AAV5RPT5_STABA</name>
<gene>
    <name evidence="2" type="ORF">DASB73_036390</name>
</gene>
<feature type="region of interest" description="Disordered" evidence="1">
    <location>
        <begin position="77"/>
        <end position="100"/>
    </location>
</feature>
<feature type="region of interest" description="Disordered" evidence="1">
    <location>
        <begin position="1"/>
        <end position="43"/>
    </location>
</feature>
<sequence>MNGPTTKSGEIQPLRMSHTSGCTIYNRSSPLNNNSKNSHSRMDWPSIDFNSPISLQPGNASNDTLYHSTTSLKSNRSSANISVAEESDKDTLTPLVPPKNRLRHVSRGSIIDPLEKLENQLEWEDQFDSLHTHKAHISYPDPLTEYNLAHYHPHIDHGQDKIVPASHSNQKHCESQIKKSSSKMPPPQEAPEPSHSKLLPPLDYELKEPMVTEVVQTPKYTQKPLSQSLPNSPFRRSASSSPRCHRRSLSLTEAEIISDLPTVQFVSQPFKLMAYIGNNAAENQVPLILQPLYKNEHTNASVFGTMYSKLRKALHLRRQSHDFSDIKRTASAGTKQWEKDLHWACVPTDKEMKRNSFSSVSDILPRRVVSMC</sequence>
<dbReference type="Proteomes" id="UP001362899">
    <property type="component" value="Unassembled WGS sequence"/>
</dbReference>
<proteinExistence type="predicted"/>
<feature type="compositionally biased region" description="Polar residues" evidence="1">
    <location>
        <begin position="17"/>
        <end position="37"/>
    </location>
</feature>
<accession>A0AAV5RPT5</accession>
<feature type="compositionally biased region" description="Polar residues" evidence="1">
    <location>
        <begin position="217"/>
        <end position="229"/>
    </location>
</feature>